<evidence type="ECO:0008006" key="3">
    <source>
        <dbReference type="Google" id="ProtNLM"/>
    </source>
</evidence>
<dbReference type="GO" id="GO:0003684">
    <property type="term" value="F:damaged DNA binding"/>
    <property type="evidence" value="ECO:0007669"/>
    <property type="project" value="TreeGrafter"/>
</dbReference>
<accession>A0A4P9YE58</accession>
<dbReference type="PANTHER" id="PTHR23240:SF6">
    <property type="entry name" value="DNA CROSS-LINK REPAIR 1A PROTEIN"/>
    <property type="match status" value="1"/>
</dbReference>
<name>A0A4P9YE58_ROZAC</name>
<dbReference type="PANTHER" id="PTHR23240">
    <property type="entry name" value="DNA CROSS-LINK REPAIR PROTEIN PSO2/SNM1-RELATED"/>
    <property type="match status" value="1"/>
</dbReference>
<dbReference type="InterPro" id="IPR036866">
    <property type="entry name" value="RibonucZ/Hydroxyglut_hydro"/>
</dbReference>
<reference evidence="2" key="1">
    <citation type="journal article" date="2018" name="Nat. Microbiol.">
        <title>Leveraging single-cell genomics to expand the fungal tree of life.</title>
        <authorList>
            <person name="Ahrendt S.R."/>
            <person name="Quandt C.A."/>
            <person name="Ciobanu D."/>
            <person name="Clum A."/>
            <person name="Salamov A."/>
            <person name="Andreopoulos B."/>
            <person name="Cheng J.F."/>
            <person name="Woyke T."/>
            <person name="Pelin A."/>
            <person name="Henrissat B."/>
            <person name="Reynolds N.K."/>
            <person name="Benny G.L."/>
            <person name="Smith M.E."/>
            <person name="James T.Y."/>
            <person name="Grigoriev I.V."/>
        </authorList>
    </citation>
    <scope>NUCLEOTIDE SEQUENCE [LARGE SCALE GENOMIC DNA]</scope>
    <source>
        <strain evidence="2">CSF55</strain>
    </source>
</reference>
<dbReference type="GO" id="GO:0036297">
    <property type="term" value="P:interstrand cross-link repair"/>
    <property type="evidence" value="ECO:0007669"/>
    <property type="project" value="TreeGrafter"/>
</dbReference>
<proteinExistence type="predicted"/>
<organism evidence="1 2">
    <name type="scientific">Rozella allomycis (strain CSF55)</name>
    <dbReference type="NCBI Taxonomy" id="988480"/>
    <lineage>
        <taxon>Eukaryota</taxon>
        <taxon>Fungi</taxon>
        <taxon>Fungi incertae sedis</taxon>
        <taxon>Cryptomycota</taxon>
        <taxon>Cryptomycota incertae sedis</taxon>
        <taxon>Rozella</taxon>
    </lineage>
</organism>
<dbReference type="Proteomes" id="UP000281549">
    <property type="component" value="Unassembled WGS sequence"/>
</dbReference>
<dbReference type="Gene3D" id="3.60.15.10">
    <property type="entry name" value="Ribonuclease Z/Hydroxyacylglutathione hydrolase-like"/>
    <property type="match status" value="1"/>
</dbReference>
<dbReference type="SUPFAM" id="SSF56281">
    <property type="entry name" value="Metallo-hydrolase/oxidoreductase"/>
    <property type="match status" value="1"/>
</dbReference>
<dbReference type="GO" id="GO:0035312">
    <property type="term" value="F:5'-3' DNA exonuclease activity"/>
    <property type="evidence" value="ECO:0007669"/>
    <property type="project" value="TreeGrafter"/>
</dbReference>
<evidence type="ECO:0000313" key="1">
    <source>
        <dbReference type="EMBL" id="RKP17192.1"/>
    </source>
</evidence>
<protein>
    <recommendedName>
        <fullName evidence="3">Metallo-beta-lactamase domain-containing protein</fullName>
    </recommendedName>
</protein>
<gene>
    <name evidence="1" type="ORF">ROZALSC1DRAFT_24456</name>
</gene>
<dbReference type="AlphaFoldDB" id="A0A4P9YE58"/>
<evidence type="ECO:0000313" key="2">
    <source>
        <dbReference type="Proteomes" id="UP000281549"/>
    </source>
</evidence>
<dbReference type="EMBL" id="ML005974">
    <property type="protein sequence ID" value="RKP17192.1"/>
    <property type="molecule type" value="Genomic_DNA"/>
</dbReference>
<sequence length="154" mass="17537">MIGNGEVGDIEDDCILISYKEGIKKTSISLKESWNNIFKKTKKVKVEEITTPKENTYSTNGVVPFYRRVPDTMFVVDEFKRTLPDCTAHFLTHFHMDHYNGLSKSFSGRLFCTDITGSLVKQELRVNPECISTFPLNKTFEVNGVKATFIDANQ</sequence>
<dbReference type="GO" id="GO:0006303">
    <property type="term" value="P:double-strand break repair via nonhomologous end joining"/>
    <property type="evidence" value="ECO:0007669"/>
    <property type="project" value="TreeGrafter"/>
</dbReference>